<evidence type="ECO:0000313" key="3">
    <source>
        <dbReference type="Proteomes" id="UP000295680"/>
    </source>
</evidence>
<dbReference type="InterPro" id="IPR003870">
    <property type="entry name" value="DUF222"/>
</dbReference>
<sequence>MSASECLDVLTAAERVIAEAEAAKVRVLARFAVLRPPTRRHAELADGAREEVAIEIGVSPQAAATQILRAQRLATRLPATVDALAAGDIDFKRALAMDDLTEVLSVEDAGRVERRVLAYGGRTNPSRFRDSIRYHVIKVDPSSAERRRVAAREERDVTYMAGEDGVGHLSAALTAEQALAAHQQIDKLARKAKTPDRTLGQCRADVLLGLIFGEQRDRVKVQVNVTVPATTLMGLNEQPGVLSGYGPITAEHARELARDATWRRILTDPAGHLLEASPRRFPSPAMAEHVRLRDQTCRMPGCTTTAHRSEIDHTVRHCDQGLSSTDNLAALCKYHNLLRERSEWDICQPREGVLVFTSPEGRRYQTTPPALVG</sequence>
<dbReference type="InterPro" id="IPR003615">
    <property type="entry name" value="HNH_nuc"/>
</dbReference>
<dbReference type="Proteomes" id="UP000295680">
    <property type="component" value="Unassembled WGS sequence"/>
</dbReference>
<dbReference type="CDD" id="cd00085">
    <property type="entry name" value="HNHc"/>
    <property type="match status" value="1"/>
</dbReference>
<gene>
    <name evidence="2" type="ORF">EV192_115110</name>
</gene>
<evidence type="ECO:0000313" key="2">
    <source>
        <dbReference type="EMBL" id="TCO48889.1"/>
    </source>
</evidence>
<comment type="caution">
    <text evidence="2">The sequence shown here is derived from an EMBL/GenBank/DDBJ whole genome shotgun (WGS) entry which is preliminary data.</text>
</comment>
<dbReference type="Gene3D" id="1.10.30.50">
    <property type="match status" value="1"/>
</dbReference>
<protein>
    <submittedName>
        <fullName evidence="2">Uncharacterized protein DUF222</fullName>
    </submittedName>
</protein>
<dbReference type="EMBL" id="SLWS01000015">
    <property type="protein sequence ID" value="TCO48889.1"/>
    <property type="molecule type" value="Genomic_DNA"/>
</dbReference>
<dbReference type="Pfam" id="PF02720">
    <property type="entry name" value="DUF222"/>
    <property type="match status" value="1"/>
</dbReference>
<reference evidence="2 3" key="1">
    <citation type="submission" date="2019-03" db="EMBL/GenBank/DDBJ databases">
        <title>Genomic Encyclopedia of Type Strains, Phase IV (KMG-IV): sequencing the most valuable type-strain genomes for metagenomic binning, comparative biology and taxonomic classification.</title>
        <authorList>
            <person name="Goeker M."/>
        </authorList>
    </citation>
    <scope>NUCLEOTIDE SEQUENCE [LARGE SCALE GENOMIC DNA]</scope>
    <source>
        <strain evidence="2 3">DSM 45934</strain>
    </source>
</reference>
<evidence type="ECO:0000259" key="1">
    <source>
        <dbReference type="Pfam" id="PF02720"/>
    </source>
</evidence>
<name>A0A4R2IYA1_9PSEU</name>
<dbReference type="AlphaFoldDB" id="A0A4R2IYA1"/>
<organism evidence="2 3">
    <name type="scientific">Actinocrispum wychmicini</name>
    <dbReference type="NCBI Taxonomy" id="1213861"/>
    <lineage>
        <taxon>Bacteria</taxon>
        <taxon>Bacillati</taxon>
        <taxon>Actinomycetota</taxon>
        <taxon>Actinomycetes</taxon>
        <taxon>Pseudonocardiales</taxon>
        <taxon>Pseudonocardiaceae</taxon>
        <taxon>Actinocrispum</taxon>
    </lineage>
</organism>
<keyword evidence="3" id="KW-1185">Reference proteome</keyword>
<feature type="domain" description="DUF222" evidence="1">
    <location>
        <begin position="18"/>
        <end position="294"/>
    </location>
</feature>
<accession>A0A4R2IYA1</accession>
<proteinExistence type="predicted"/>